<dbReference type="PROSITE" id="PS50127">
    <property type="entry name" value="UBC_2"/>
    <property type="match status" value="1"/>
</dbReference>
<sequence>MTAMFEQFTCNFDDKNITCRYNDSSSYCVSNDLSVGMINIINLYLVDKFEYEDIISTIKSILSEKENVLPDKYNLFNVKKRNLKDNINYSKLDENYRFIMSELNQKVEDTEYSSEFKKMKDLLWKPDRVYKYILDEIYEINTDMSYKHSISFDNDNPFILILKFKYDGELGEKLKILKKNHNYDWIQLKIQIDPFLFPFKVPIILQECKPNIGTDLLTSVLNNDIWNQKNWNCMLTFEWLLLNLGKALEPLFLECIDTSYGENIGNSVETHKCYSDYQLNLIKLQNVSKLCTCHYNIELDYLKFNFDNQNKSQYWSNGTGYGYNSNTSEWNVQQYLESVNTIQTDKIKIVDNIVKSLEEVESLDNILLDYISNEFNGLNMLCFTEKLEYYSVHTNLLKNICSKFFDTLPEQFKINFFEMNKDLYYEIIDIISNSFDKLTSELGMLFDMYVDTIKMFDIHFYIKSKNKNKEFNDTKEIYEEMIKKESFGTFDINNKHLFSNFENKRISQKTIIRIMSEISSLKRNLPVSWDSSIVFRTSNKINFISFIVTGPKDTPYHNGIFEFHGYFPDNYPNVVPQVLLETTNGGQFRFNPNLYASGKVCLSLLGTWSGQKGESWQPSISTFLQVLISIQSLIFVKDPYFNEPGYEKTMHTNNGITANTKYSENIRLHTMKIAIINKIKNNKEGDPYYNLIREHFKLKKDEIYEVTNTWLKEAKHKFAEMEATRHELIHVIEKLCNNESSKLCTNESSKLNCVSSKYKFPES</sequence>
<proteinExistence type="predicted"/>
<dbReference type="SUPFAM" id="SSF54495">
    <property type="entry name" value="UBC-like"/>
    <property type="match status" value="2"/>
</dbReference>
<dbReference type="InterPro" id="IPR016135">
    <property type="entry name" value="UBQ-conjugating_enzyme/RWD"/>
</dbReference>
<dbReference type="InterPro" id="IPR000608">
    <property type="entry name" value="UBC"/>
</dbReference>
<feature type="domain" description="UBC core" evidence="5">
    <location>
        <begin position="509"/>
        <end position="675"/>
    </location>
</feature>
<comment type="pathway">
    <text evidence="1">Protein modification; protein ubiquitination.</text>
</comment>
<dbReference type="SMART" id="SM00212">
    <property type="entry name" value="UBCc"/>
    <property type="match status" value="1"/>
</dbReference>
<evidence type="ECO:0000259" key="5">
    <source>
        <dbReference type="PROSITE" id="PS50127"/>
    </source>
</evidence>
<name>A0A5J6VME1_9VIRU</name>
<dbReference type="Gene3D" id="3.10.110.10">
    <property type="entry name" value="Ubiquitin Conjugating Enzyme"/>
    <property type="match status" value="1"/>
</dbReference>
<dbReference type="EC" id="2.3.2.23" evidence="2"/>
<protein>
    <recommendedName>
        <fullName evidence="2">E2 ubiquitin-conjugating enzyme</fullName>
        <ecNumber evidence="2">2.3.2.23</ecNumber>
    </recommendedName>
</protein>
<evidence type="ECO:0000256" key="1">
    <source>
        <dbReference type="ARBA" id="ARBA00004906"/>
    </source>
</evidence>
<dbReference type="UniPathway" id="UPA00143"/>
<evidence type="ECO:0000256" key="3">
    <source>
        <dbReference type="ARBA" id="ARBA00022679"/>
    </source>
</evidence>
<dbReference type="GO" id="GO:0016567">
    <property type="term" value="P:protein ubiquitination"/>
    <property type="evidence" value="ECO:0007669"/>
    <property type="project" value="UniProtKB-UniPathway"/>
</dbReference>
<dbReference type="GO" id="GO:0061631">
    <property type="term" value="F:ubiquitin conjugating enzyme activity"/>
    <property type="evidence" value="ECO:0007669"/>
    <property type="project" value="UniProtKB-EC"/>
</dbReference>
<keyword evidence="4" id="KW-0833">Ubl conjugation pathway</keyword>
<dbReference type="Pfam" id="PF00179">
    <property type="entry name" value="UQ_con"/>
    <property type="match status" value="1"/>
</dbReference>
<evidence type="ECO:0000256" key="2">
    <source>
        <dbReference type="ARBA" id="ARBA00012486"/>
    </source>
</evidence>
<organism evidence="6">
    <name type="scientific">Megaviridae environmental sample</name>
    <dbReference type="NCBI Taxonomy" id="1737588"/>
    <lineage>
        <taxon>Viruses</taxon>
        <taxon>Varidnaviria</taxon>
        <taxon>Bamfordvirae</taxon>
        <taxon>Nucleocytoviricota</taxon>
        <taxon>Megaviricetes</taxon>
        <taxon>Imitervirales</taxon>
        <taxon>Mimiviridae</taxon>
        <taxon>environmental samples</taxon>
    </lineage>
</organism>
<evidence type="ECO:0000256" key="4">
    <source>
        <dbReference type="ARBA" id="ARBA00022786"/>
    </source>
</evidence>
<accession>A0A5J6VME1</accession>
<dbReference type="PANTHER" id="PTHR46116:SF39">
    <property type="entry name" value="BACULOVIRAL IAP REPEAT-CONTAINING PROTEIN 6"/>
    <property type="match status" value="1"/>
</dbReference>
<dbReference type="CDD" id="cd23810">
    <property type="entry name" value="UBCc_BIRC6"/>
    <property type="match status" value="1"/>
</dbReference>
<evidence type="ECO:0000313" key="6">
    <source>
        <dbReference type="EMBL" id="QFG74641.1"/>
    </source>
</evidence>
<keyword evidence="3" id="KW-0808">Transferase</keyword>
<dbReference type="PANTHER" id="PTHR46116">
    <property type="entry name" value="(E3-INDEPENDENT) E2 UBIQUITIN-CONJUGATING ENZYME"/>
    <property type="match status" value="1"/>
</dbReference>
<dbReference type="EMBL" id="MN448289">
    <property type="protein sequence ID" value="QFG74641.1"/>
    <property type="molecule type" value="Genomic_DNA"/>
</dbReference>
<reference evidence="6" key="1">
    <citation type="journal article" date="2019" name="Philos. Trans. R. Soc. Lond., B, Biol. Sci.">
        <title>Targeted metagenomic recovery of four divergent viruses reveals shared and distinctive characteristics of giant viruses of marine eukaryotes.</title>
        <authorList>
            <person name="Needham D.M."/>
            <person name="Poirier C."/>
            <person name="Hehenberger E."/>
            <person name="Jimenez V."/>
            <person name="Swalwell J.E."/>
            <person name="Santoro A.E."/>
            <person name="Worden A.Z."/>
        </authorList>
    </citation>
    <scope>NUCLEOTIDE SEQUENCE</scope>
    <source>
        <strain evidence="6">MPacV-611</strain>
    </source>
</reference>